<reference evidence="2 3" key="1">
    <citation type="submission" date="2024-05" db="EMBL/GenBank/DDBJ databases">
        <title>Haplotype-resolved chromosome-level genome assembly of Huyou (Citrus changshanensis).</title>
        <authorList>
            <person name="Miao C."/>
            <person name="Chen W."/>
            <person name="Wu Y."/>
            <person name="Wang L."/>
            <person name="Zhao S."/>
            <person name="Grierson D."/>
            <person name="Xu C."/>
            <person name="Chen K."/>
        </authorList>
    </citation>
    <scope>NUCLEOTIDE SEQUENCE [LARGE SCALE GENOMIC DNA]</scope>
    <source>
        <strain evidence="2">01-14</strain>
        <tissue evidence="2">Leaf</tissue>
    </source>
</reference>
<proteinExistence type="predicted"/>
<keyword evidence="3" id="KW-1185">Reference proteome</keyword>
<sequence>MVAWEDFCTSSVFKRQTSVAQKHLVRYRSRLRVARILGNRLLSLKLLATLLLEFWAMGARCPNFQQHKMAKKLWAKRDPPDLKRELEDKKKPPVDDEYEMHNQPLIYDEYEIDDSHEKESLYGDPNDDNLQILKEAPPDIRKFGRLYLRTSYVFKSPYFQTYKRVKKIKSLPAIEPISRDRRKDKCGYKST</sequence>
<dbReference type="EMBL" id="JBCGBO010000005">
    <property type="protein sequence ID" value="KAK9199267.1"/>
    <property type="molecule type" value="Genomic_DNA"/>
</dbReference>
<organism evidence="2 3">
    <name type="scientific">Citrus x changshan-huyou</name>
    <dbReference type="NCBI Taxonomy" id="2935761"/>
    <lineage>
        <taxon>Eukaryota</taxon>
        <taxon>Viridiplantae</taxon>
        <taxon>Streptophyta</taxon>
        <taxon>Embryophyta</taxon>
        <taxon>Tracheophyta</taxon>
        <taxon>Spermatophyta</taxon>
        <taxon>Magnoliopsida</taxon>
        <taxon>eudicotyledons</taxon>
        <taxon>Gunneridae</taxon>
        <taxon>Pentapetalae</taxon>
        <taxon>rosids</taxon>
        <taxon>malvids</taxon>
        <taxon>Sapindales</taxon>
        <taxon>Rutaceae</taxon>
        <taxon>Aurantioideae</taxon>
        <taxon>Citrus</taxon>
    </lineage>
</organism>
<comment type="caution">
    <text evidence="2">The sequence shown here is derived from an EMBL/GenBank/DDBJ whole genome shotgun (WGS) entry which is preliminary data.</text>
</comment>
<gene>
    <name evidence="2" type="ORF">WN944_014455</name>
</gene>
<accession>A0AAP0QQ36</accession>
<keyword evidence="1" id="KW-1133">Transmembrane helix</keyword>
<feature type="transmembrane region" description="Helical" evidence="1">
    <location>
        <begin position="36"/>
        <end position="57"/>
    </location>
</feature>
<evidence type="ECO:0000313" key="3">
    <source>
        <dbReference type="Proteomes" id="UP001428341"/>
    </source>
</evidence>
<keyword evidence="1" id="KW-0472">Membrane</keyword>
<evidence type="ECO:0000313" key="2">
    <source>
        <dbReference type="EMBL" id="KAK9199267.1"/>
    </source>
</evidence>
<keyword evidence="1" id="KW-0812">Transmembrane</keyword>
<name>A0AAP0QQ36_9ROSI</name>
<evidence type="ECO:0000256" key="1">
    <source>
        <dbReference type="SAM" id="Phobius"/>
    </source>
</evidence>
<dbReference type="Proteomes" id="UP001428341">
    <property type="component" value="Unassembled WGS sequence"/>
</dbReference>
<dbReference type="AlphaFoldDB" id="A0AAP0QQ36"/>
<protein>
    <submittedName>
        <fullName evidence="2">Uncharacterized protein</fullName>
    </submittedName>
</protein>